<dbReference type="EMBL" id="JAINUF010000001">
    <property type="protein sequence ID" value="KAJ8381246.1"/>
    <property type="molecule type" value="Genomic_DNA"/>
</dbReference>
<dbReference type="Proteomes" id="UP001152622">
    <property type="component" value="Chromosome 1"/>
</dbReference>
<comment type="caution">
    <text evidence="2">The sequence shown here is derived from an EMBL/GenBank/DDBJ whole genome shotgun (WGS) entry which is preliminary data.</text>
</comment>
<evidence type="ECO:0000313" key="3">
    <source>
        <dbReference type="Proteomes" id="UP001152622"/>
    </source>
</evidence>
<protein>
    <submittedName>
        <fullName evidence="2">Uncharacterized protein</fullName>
    </submittedName>
</protein>
<dbReference type="Gene3D" id="3.80.10.10">
    <property type="entry name" value="Ribonuclease Inhibitor"/>
    <property type="match status" value="1"/>
</dbReference>
<gene>
    <name evidence="2" type="ORF">SKAU_G00020240</name>
</gene>
<feature type="region of interest" description="Disordered" evidence="1">
    <location>
        <begin position="1"/>
        <end position="22"/>
    </location>
</feature>
<dbReference type="OrthoDB" id="120976at2759"/>
<keyword evidence="3" id="KW-1185">Reference proteome</keyword>
<evidence type="ECO:0000256" key="1">
    <source>
        <dbReference type="SAM" id="MobiDB-lite"/>
    </source>
</evidence>
<evidence type="ECO:0000313" key="2">
    <source>
        <dbReference type="EMBL" id="KAJ8381246.1"/>
    </source>
</evidence>
<name>A0A9Q1GCZ0_SYNKA</name>
<dbReference type="SUPFAM" id="SSF52047">
    <property type="entry name" value="RNI-like"/>
    <property type="match status" value="1"/>
</dbReference>
<dbReference type="AlphaFoldDB" id="A0A9Q1GCZ0"/>
<sequence length="105" mass="11689">MNQLYTEGKKTTMRPMSQEVPEKEHNLETQVDAMISKLKCCDLVEQLVLRNAGLTDELLNCLVTALKHSPSEVVLINLNLNSIGPPGVQILLDLIRLKPQINGLL</sequence>
<dbReference type="InterPro" id="IPR032675">
    <property type="entry name" value="LRR_dom_sf"/>
</dbReference>
<reference evidence="2" key="1">
    <citation type="journal article" date="2023" name="Science">
        <title>Genome structures resolve the early diversification of teleost fishes.</title>
        <authorList>
            <person name="Parey E."/>
            <person name="Louis A."/>
            <person name="Montfort J."/>
            <person name="Bouchez O."/>
            <person name="Roques C."/>
            <person name="Iampietro C."/>
            <person name="Lluch J."/>
            <person name="Castinel A."/>
            <person name="Donnadieu C."/>
            <person name="Desvignes T."/>
            <person name="Floi Bucao C."/>
            <person name="Jouanno E."/>
            <person name="Wen M."/>
            <person name="Mejri S."/>
            <person name="Dirks R."/>
            <person name="Jansen H."/>
            <person name="Henkel C."/>
            <person name="Chen W.J."/>
            <person name="Zahm M."/>
            <person name="Cabau C."/>
            <person name="Klopp C."/>
            <person name="Thompson A.W."/>
            <person name="Robinson-Rechavi M."/>
            <person name="Braasch I."/>
            <person name="Lecointre G."/>
            <person name="Bobe J."/>
            <person name="Postlethwait J.H."/>
            <person name="Berthelot C."/>
            <person name="Roest Crollius H."/>
            <person name="Guiguen Y."/>
        </authorList>
    </citation>
    <scope>NUCLEOTIDE SEQUENCE</scope>
    <source>
        <strain evidence="2">WJC10195</strain>
    </source>
</reference>
<proteinExistence type="predicted"/>
<accession>A0A9Q1GCZ0</accession>
<organism evidence="2 3">
    <name type="scientific">Synaphobranchus kaupii</name>
    <name type="common">Kaup's arrowtooth eel</name>
    <dbReference type="NCBI Taxonomy" id="118154"/>
    <lineage>
        <taxon>Eukaryota</taxon>
        <taxon>Metazoa</taxon>
        <taxon>Chordata</taxon>
        <taxon>Craniata</taxon>
        <taxon>Vertebrata</taxon>
        <taxon>Euteleostomi</taxon>
        <taxon>Actinopterygii</taxon>
        <taxon>Neopterygii</taxon>
        <taxon>Teleostei</taxon>
        <taxon>Anguilliformes</taxon>
        <taxon>Synaphobranchidae</taxon>
        <taxon>Synaphobranchus</taxon>
    </lineage>
</organism>